<accession>A0ABW3AAI0</accession>
<organism evidence="4 5">
    <name type="scientific">Micromonospora azadirachtae</name>
    <dbReference type="NCBI Taxonomy" id="1970735"/>
    <lineage>
        <taxon>Bacteria</taxon>
        <taxon>Bacillati</taxon>
        <taxon>Actinomycetota</taxon>
        <taxon>Actinomycetes</taxon>
        <taxon>Micromonosporales</taxon>
        <taxon>Micromonosporaceae</taxon>
        <taxon>Micromonospora</taxon>
    </lineage>
</organism>
<dbReference type="Proteomes" id="UP001597053">
    <property type="component" value="Unassembled WGS sequence"/>
</dbReference>
<proteinExistence type="predicted"/>
<protein>
    <submittedName>
        <fullName evidence="4">Winged helix-turn-helix domain-containing protein</fullName>
    </submittedName>
</protein>
<dbReference type="EMBL" id="JBHTHM010002048">
    <property type="protein sequence ID" value="MFD0787504.1"/>
    <property type="molecule type" value="Genomic_DNA"/>
</dbReference>
<dbReference type="InterPro" id="IPR051677">
    <property type="entry name" value="AfsR-DnrI-RedD_regulator"/>
</dbReference>
<dbReference type="InterPro" id="IPR016032">
    <property type="entry name" value="Sig_transdc_resp-reg_C-effctor"/>
</dbReference>
<dbReference type="SUPFAM" id="SSF46894">
    <property type="entry name" value="C-terminal effector domain of the bipartite response regulators"/>
    <property type="match status" value="1"/>
</dbReference>
<evidence type="ECO:0000313" key="5">
    <source>
        <dbReference type="Proteomes" id="UP001597053"/>
    </source>
</evidence>
<dbReference type="Pfam" id="PF00486">
    <property type="entry name" value="Trans_reg_C"/>
    <property type="match status" value="1"/>
</dbReference>
<dbReference type="SMART" id="SM00862">
    <property type="entry name" value="Trans_reg_C"/>
    <property type="match status" value="1"/>
</dbReference>
<evidence type="ECO:0000313" key="4">
    <source>
        <dbReference type="EMBL" id="MFD0787504.1"/>
    </source>
</evidence>
<reference evidence="5" key="1">
    <citation type="journal article" date="2019" name="Int. J. Syst. Evol. Microbiol.">
        <title>The Global Catalogue of Microorganisms (GCM) 10K type strain sequencing project: providing services to taxonomists for standard genome sequencing and annotation.</title>
        <authorList>
            <consortium name="The Broad Institute Genomics Platform"/>
            <consortium name="The Broad Institute Genome Sequencing Center for Infectious Disease"/>
            <person name="Wu L."/>
            <person name="Ma J."/>
        </authorList>
    </citation>
    <scope>NUCLEOTIDE SEQUENCE [LARGE SCALE GENOMIC DNA]</scope>
    <source>
        <strain evidence="5">JCM 32148</strain>
    </source>
</reference>
<dbReference type="Gene3D" id="1.10.10.10">
    <property type="entry name" value="Winged helix-like DNA-binding domain superfamily/Winged helix DNA-binding domain"/>
    <property type="match status" value="1"/>
</dbReference>
<evidence type="ECO:0000256" key="2">
    <source>
        <dbReference type="PROSITE-ProRule" id="PRU01091"/>
    </source>
</evidence>
<feature type="non-terminal residue" evidence="4">
    <location>
        <position position="139"/>
    </location>
</feature>
<dbReference type="PANTHER" id="PTHR35807:SF1">
    <property type="entry name" value="TRANSCRIPTIONAL REGULATOR REDD"/>
    <property type="match status" value="1"/>
</dbReference>
<comment type="caution">
    <text evidence="4">The sequence shown here is derived from an EMBL/GenBank/DDBJ whole genome shotgun (WGS) entry which is preliminary data.</text>
</comment>
<keyword evidence="1 2" id="KW-0238">DNA-binding</keyword>
<name>A0ABW3AAI0_9ACTN</name>
<dbReference type="InterPro" id="IPR036388">
    <property type="entry name" value="WH-like_DNA-bd_sf"/>
</dbReference>
<evidence type="ECO:0000256" key="1">
    <source>
        <dbReference type="ARBA" id="ARBA00023125"/>
    </source>
</evidence>
<feature type="DNA-binding region" description="OmpR/PhoB-type" evidence="2">
    <location>
        <begin position="1"/>
        <end position="101"/>
    </location>
</feature>
<evidence type="ECO:0000259" key="3">
    <source>
        <dbReference type="PROSITE" id="PS51755"/>
    </source>
</evidence>
<feature type="domain" description="OmpR/PhoB-type" evidence="3">
    <location>
        <begin position="1"/>
        <end position="101"/>
    </location>
</feature>
<dbReference type="PROSITE" id="PS51755">
    <property type="entry name" value="OMPR_PHOB"/>
    <property type="match status" value="1"/>
</dbReference>
<dbReference type="InterPro" id="IPR001867">
    <property type="entry name" value="OmpR/PhoB-type_DNA-bd"/>
</dbReference>
<dbReference type="PANTHER" id="PTHR35807">
    <property type="entry name" value="TRANSCRIPTIONAL REGULATOR REDD-RELATED"/>
    <property type="match status" value="1"/>
</dbReference>
<sequence>MTSPLSFAVLGPIRAWRGRSEIDLGTRQQRLILALLLVRAGATVSVAELVDLLWESDPPPSAVNVVHRHVGVLRRRFEPGLPTRAAGSVLIRDGAEYRLRIDGESSDLLRFRRLVAEAAGSSAEPAVELYGEALALWRD</sequence>
<gene>
    <name evidence="4" type="ORF">ACFQZ8_26685</name>
</gene>
<keyword evidence="5" id="KW-1185">Reference proteome</keyword>